<dbReference type="EMBL" id="UYRR01013010">
    <property type="protein sequence ID" value="VDK26608.1"/>
    <property type="molecule type" value="Genomic_DNA"/>
</dbReference>
<dbReference type="Pfam" id="PF13855">
    <property type="entry name" value="LRR_8"/>
    <property type="match status" value="1"/>
</dbReference>
<dbReference type="PROSITE" id="PS51450">
    <property type="entry name" value="LRR"/>
    <property type="match status" value="1"/>
</dbReference>
<name>A0A0M3JFH2_ANISI</name>
<dbReference type="GO" id="GO:0005737">
    <property type="term" value="C:cytoplasm"/>
    <property type="evidence" value="ECO:0007669"/>
    <property type="project" value="TreeGrafter"/>
</dbReference>
<reference evidence="3 4" key="2">
    <citation type="submission" date="2018-11" db="EMBL/GenBank/DDBJ databases">
        <authorList>
            <consortium name="Pathogen Informatics"/>
        </authorList>
    </citation>
    <scope>NUCLEOTIDE SEQUENCE [LARGE SCALE GENOMIC DNA]</scope>
</reference>
<keyword evidence="4" id="KW-1185">Reference proteome</keyword>
<evidence type="ECO:0000256" key="2">
    <source>
        <dbReference type="ARBA" id="ARBA00022737"/>
    </source>
</evidence>
<dbReference type="InterPro" id="IPR001611">
    <property type="entry name" value="Leu-rich_rpt"/>
</dbReference>
<dbReference type="OrthoDB" id="1394818at2759"/>
<gene>
    <name evidence="3" type="ORF">ASIM_LOCUS6157</name>
</gene>
<keyword evidence="1" id="KW-0433">Leucine-rich repeat</keyword>
<evidence type="ECO:0000313" key="4">
    <source>
        <dbReference type="Proteomes" id="UP000267096"/>
    </source>
</evidence>
<dbReference type="AlphaFoldDB" id="A0A0M3JFH2"/>
<dbReference type="Proteomes" id="UP000267096">
    <property type="component" value="Unassembled WGS sequence"/>
</dbReference>
<proteinExistence type="predicted"/>
<dbReference type="InterPro" id="IPR003591">
    <property type="entry name" value="Leu-rich_rpt_typical-subtyp"/>
</dbReference>
<evidence type="ECO:0000256" key="1">
    <source>
        <dbReference type="ARBA" id="ARBA00022614"/>
    </source>
</evidence>
<sequence length="177" mass="20315">MTPTCDLSDQRLLFLPDRLFSVGVERHIVSLNLRRNSLILRPNKQIRAPLLGWLDDVHRLINLRSLNIGDNALNSFPPTITRLTSLTELILCGNRIAELPIQIGLLHNLSHLNLSNNWLTSLPFELSQCSALSALDVSFNRFEQVHRLQNKHILLLVRKFHNLPCMHSIERHSVCPR</sequence>
<dbReference type="PANTHER" id="PTHR48051:SF1">
    <property type="entry name" value="RAS SUPPRESSOR PROTEIN 1"/>
    <property type="match status" value="1"/>
</dbReference>
<dbReference type="SUPFAM" id="SSF52058">
    <property type="entry name" value="L domain-like"/>
    <property type="match status" value="1"/>
</dbReference>
<dbReference type="InterPro" id="IPR032675">
    <property type="entry name" value="LRR_dom_sf"/>
</dbReference>
<reference evidence="5" key="1">
    <citation type="submission" date="2017-02" db="UniProtKB">
        <authorList>
            <consortium name="WormBaseParasite"/>
        </authorList>
    </citation>
    <scope>IDENTIFICATION</scope>
</reference>
<accession>A0A0M3JFH2</accession>
<dbReference type="SMART" id="SM00369">
    <property type="entry name" value="LRR_TYP"/>
    <property type="match status" value="3"/>
</dbReference>
<protein>
    <submittedName>
        <fullName evidence="5">Protein phosphatase PHLPP-like protein (inferred by orthology to a C. elegans protein)</fullName>
    </submittedName>
</protein>
<evidence type="ECO:0000313" key="3">
    <source>
        <dbReference type="EMBL" id="VDK26608.1"/>
    </source>
</evidence>
<dbReference type="WBParaSite" id="ASIM_0000637301-mRNA-1">
    <property type="protein sequence ID" value="ASIM_0000637301-mRNA-1"/>
    <property type="gene ID" value="ASIM_0000637301"/>
</dbReference>
<dbReference type="InterPro" id="IPR050216">
    <property type="entry name" value="LRR_domain-containing"/>
</dbReference>
<evidence type="ECO:0000313" key="5">
    <source>
        <dbReference type="WBParaSite" id="ASIM_0000637301-mRNA-1"/>
    </source>
</evidence>
<dbReference type="Pfam" id="PF00560">
    <property type="entry name" value="LRR_1"/>
    <property type="match status" value="1"/>
</dbReference>
<dbReference type="PANTHER" id="PTHR48051">
    <property type="match status" value="1"/>
</dbReference>
<keyword evidence="2" id="KW-0677">Repeat</keyword>
<dbReference type="Gene3D" id="3.80.10.10">
    <property type="entry name" value="Ribonuclease Inhibitor"/>
    <property type="match status" value="1"/>
</dbReference>
<organism evidence="5">
    <name type="scientific">Anisakis simplex</name>
    <name type="common">Herring worm</name>
    <dbReference type="NCBI Taxonomy" id="6269"/>
    <lineage>
        <taxon>Eukaryota</taxon>
        <taxon>Metazoa</taxon>
        <taxon>Ecdysozoa</taxon>
        <taxon>Nematoda</taxon>
        <taxon>Chromadorea</taxon>
        <taxon>Rhabditida</taxon>
        <taxon>Spirurina</taxon>
        <taxon>Ascaridomorpha</taxon>
        <taxon>Ascaridoidea</taxon>
        <taxon>Anisakidae</taxon>
        <taxon>Anisakis</taxon>
        <taxon>Anisakis simplex complex</taxon>
    </lineage>
</organism>